<dbReference type="AlphaFoldDB" id="A0A151T677"/>
<dbReference type="OMA" id="CEYFFEV"/>
<name>A0A151T677_CAJCA</name>
<keyword evidence="3" id="KW-1185">Reference proteome</keyword>
<accession>A0A151T677</accession>
<organism evidence="2 3">
    <name type="scientific">Cajanus cajan</name>
    <name type="common">Pigeon pea</name>
    <name type="synonym">Cajanus indicus</name>
    <dbReference type="NCBI Taxonomy" id="3821"/>
    <lineage>
        <taxon>Eukaryota</taxon>
        <taxon>Viridiplantae</taxon>
        <taxon>Streptophyta</taxon>
        <taxon>Embryophyta</taxon>
        <taxon>Tracheophyta</taxon>
        <taxon>Spermatophyta</taxon>
        <taxon>Magnoliopsida</taxon>
        <taxon>eudicotyledons</taxon>
        <taxon>Gunneridae</taxon>
        <taxon>Pentapetalae</taxon>
        <taxon>rosids</taxon>
        <taxon>fabids</taxon>
        <taxon>Fabales</taxon>
        <taxon>Fabaceae</taxon>
        <taxon>Papilionoideae</taxon>
        <taxon>50 kb inversion clade</taxon>
        <taxon>NPAAA clade</taxon>
        <taxon>indigoferoid/millettioid clade</taxon>
        <taxon>Phaseoleae</taxon>
        <taxon>Cajanus</taxon>
    </lineage>
</organism>
<feature type="domain" description="Retrotransposon gag" evidence="1">
    <location>
        <begin position="46"/>
        <end position="135"/>
    </location>
</feature>
<proteinExistence type="predicted"/>
<protein>
    <recommendedName>
        <fullName evidence="1">Retrotransposon gag domain-containing protein</fullName>
    </recommendedName>
</protein>
<evidence type="ECO:0000259" key="1">
    <source>
        <dbReference type="Pfam" id="PF03732"/>
    </source>
</evidence>
<gene>
    <name evidence="2" type="ORF">KK1_017075</name>
</gene>
<dbReference type="Gramene" id="C.cajan_16589.t">
    <property type="protein sequence ID" value="C.cajan_16589.t.cds1"/>
    <property type="gene ID" value="C.cajan_16589"/>
</dbReference>
<evidence type="ECO:0000313" key="3">
    <source>
        <dbReference type="Proteomes" id="UP000075243"/>
    </source>
</evidence>
<dbReference type="Proteomes" id="UP000075243">
    <property type="component" value="Chromosome 8"/>
</dbReference>
<sequence length="138" mass="16065">NNRNSYCTRISKVDFPRFDGKNMKVWLYKCTQFFSLDGTIEDSTVRLASIYLNGIALQWNLNYMHNKFDIYPFWSQYTSNIAQRFGEVYDDPLAALIQVKHIGKVQTYVDDFELVLTQVALLPEHSLSIFLAGLEHET</sequence>
<reference evidence="2 3" key="1">
    <citation type="journal article" date="2012" name="Nat. Biotechnol.">
        <title>Draft genome sequence of pigeonpea (Cajanus cajan), an orphan legume crop of resource-poor farmers.</title>
        <authorList>
            <person name="Varshney R.K."/>
            <person name="Chen W."/>
            <person name="Li Y."/>
            <person name="Bharti A.K."/>
            <person name="Saxena R.K."/>
            <person name="Schlueter J.A."/>
            <person name="Donoghue M.T."/>
            <person name="Azam S."/>
            <person name="Fan G."/>
            <person name="Whaley A.M."/>
            <person name="Farmer A.D."/>
            <person name="Sheridan J."/>
            <person name="Iwata A."/>
            <person name="Tuteja R."/>
            <person name="Penmetsa R.V."/>
            <person name="Wu W."/>
            <person name="Upadhyaya H.D."/>
            <person name="Yang S.P."/>
            <person name="Shah T."/>
            <person name="Saxena K.B."/>
            <person name="Michael T."/>
            <person name="McCombie W.R."/>
            <person name="Yang B."/>
            <person name="Zhang G."/>
            <person name="Yang H."/>
            <person name="Wang J."/>
            <person name="Spillane C."/>
            <person name="Cook D.R."/>
            <person name="May G.D."/>
            <person name="Xu X."/>
            <person name="Jackson S.A."/>
        </authorList>
    </citation>
    <scope>NUCLEOTIDE SEQUENCE [LARGE SCALE GENOMIC DNA]</scope>
    <source>
        <strain evidence="3">cv. Asha</strain>
    </source>
</reference>
<dbReference type="InterPro" id="IPR005162">
    <property type="entry name" value="Retrotrans_gag_dom"/>
</dbReference>
<evidence type="ECO:0000313" key="2">
    <source>
        <dbReference type="EMBL" id="KYP62537.1"/>
    </source>
</evidence>
<dbReference type="Pfam" id="PF03732">
    <property type="entry name" value="Retrotrans_gag"/>
    <property type="match status" value="1"/>
</dbReference>
<feature type="non-terminal residue" evidence="2">
    <location>
        <position position="1"/>
    </location>
</feature>
<dbReference type="EMBL" id="CM003610">
    <property type="protein sequence ID" value="KYP62537.1"/>
    <property type="molecule type" value="Genomic_DNA"/>
</dbReference>